<organism evidence="2 3">
    <name type="scientific">Parapedobacter composti</name>
    <dbReference type="NCBI Taxonomy" id="623281"/>
    <lineage>
        <taxon>Bacteria</taxon>
        <taxon>Pseudomonadati</taxon>
        <taxon>Bacteroidota</taxon>
        <taxon>Sphingobacteriia</taxon>
        <taxon>Sphingobacteriales</taxon>
        <taxon>Sphingobacteriaceae</taxon>
        <taxon>Parapedobacter</taxon>
    </lineage>
</organism>
<name>A0A1I1ED51_9SPHI</name>
<dbReference type="STRING" id="623281.SAMN05421747_101504"/>
<proteinExistence type="predicted"/>
<dbReference type="AlphaFoldDB" id="A0A1I1ED51"/>
<keyword evidence="1" id="KW-0812">Transmembrane</keyword>
<keyword evidence="1" id="KW-0472">Membrane</keyword>
<keyword evidence="1" id="KW-1133">Transmembrane helix</keyword>
<protein>
    <submittedName>
        <fullName evidence="2">Uncharacterized protein</fullName>
    </submittedName>
</protein>
<evidence type="ECO:0000313" key="2">
    <source>
        <dbReference type="EMBL" id="SFB84987.1"/>
    </source>
</evidence>
<sequence>MKNRKKLAIALVLAALAAMFGRFAWIYIHESIGVVLIILSAVCVVAALTIFAIYFSEY</sequence>
<dbReference type="RefSeq" id="WP_170845608.1">
    <property type="nucleotide sequence ID" value="NZ_FOLL01000001.1"/>
</dbReference>
<dbReference type="Proteomes" id="UP000199577">
    <property type="component" value="Unassembled WGS sequence"/>
</dbReference>
<evidence type="ECO:0000256" key="1">
    <source>
        <dbReference type="SAM" id="Phobius"/>
    </source>
</evidence>
<reference evidence="2 3" key="1">
    <citation type="submission" date="2016-10" db="EMBL/GenBank/DDBJ databases">
        <authorList>
            <person name="de Groot N.N."/>
        </authorList>
    </citation>
    <scope>NUCLEOTIDE SEQUENCE [LARGE SCALE GENOMIC DNA]</scope>
    <source>
        <strain evidence="2 3">DSM 22900</strain>
    </source>
</reference>
<accession>A0A1I1ED51</accession>
<keyword evidence="3" id="KW-1185">Reference proteome</keyword>
<gene>
    <name evidence="2" type="ORF">SAMN05421747_101504</name>
</gene>
<evidence type="ECO:0000313" key="3">
    <source>
        <dbReference type="Proteomes" id="UP000199577"/>
    </source>
</evidence>
<dbReference type="EMBL" id="FOLL01000001">
    <property type="protein sequence ID" value="SFB84987.1"/>
    <property type="molecule type" value="Genomic_DNA"/>
</dbReference>
<feature type="transmembrane region" description="Helical" evidence="1">
    <location>
        <begin position="34"/>
        <end position="55"/>
    </location>
</feature>